<accession>A0AAV9Y061</accession>
<comment type="caution">
    <text evidence="1">The sequence shown here is derived from an EMBL/GenBank/DDBJ whole genome shotgun (WGS) entry which is preliminary data.</text>
</comment>
<sequence length="98" mass="11351">MWKLVRCETYLNCDILCEFESKEIKLPLSEQLTEISEKVNEFLTNCIKESSIESADLTDESESPSDTDECVLGMDFIERKKKKITVRECTDSRSKSKM</sequence>
<gene>
    <name evidence="1" type="ORF">RS030_162436</name>
</gene>
<protein>
    <submittedName>
        <fullName evidence="1">Uncharacterized protein</fullName>
    </submittedName>
</protein>
<evidence type="ECO:0000313" key="2">
    <source>
        <dbReference type="Proteomes" id="UP001311799"/>
    </source>
</evidence>
<keyword evidence="2" id="KW-1185">Reference proteome</keyword>
<dbReference type="Proteomes" id="UP001311799">
    <property type="component" value="Unassembled WGS sequence"/>
</dbReference>
<name>A0AAV9Y061_9CRYT</name>
<dbReference type="EMBL" id="JAWDEY010000007">
    <property type="protein sequence ID" value="KAK6590400.1"/>
    <property type="molecule type" value="Genomic_DNA"/>
</dbReference>
<evidence type="ECO:0000313" key="1">
    <source>
        <dbReference type="EMBL" id="KAK6590400.1"/>
    </source>
</evidence>
<reference evidence="1 2" key="1">
    <citation type="submission" date="2023-10" db="EMBL/GenBank/DDBJ databases">
        <title>Comparative genomics analysis reveals potential genetic determinants of host preference in Cryptosporidium xiaoi.</title>
        <authorList>
            <person name="Xiao L."/>
            <person name="Li J."/>
        </authorList>
    </citation>
    <scope>NUCLEOTIDE SEQUENCE [LARGE SCALE GENOMIC DNA]</scope>
    <source>
        <strain evidence="1 2">52996</strain>
    </source>
</reference>
<proteinExistence type="predicted"/>
<organism evidence="1 2">
    <name type="scientific">Cryptosporidium xiaoi</name>
    <dbReference type="NCBI Taxonomy" id="659607"/>
    <lineage>
        <taxon>Eukaryota</taxon>
        <taxon>Sar</taxon>
        <taxon>Alveolata</taxon>
        <taxon>Apicomplexa</taxon>
        <taxon>Conoidasida</taxon>
        <taxon>Coccidia</taxon>
        <taxon>Eucoccidiorida</taxon>
        <taxon>Eimeriorina</taxon>
        <taxon>Cryptosporidiidae</taxon>
        <taxon>Cryptosporidium</taxon>
    </lineage>
</organism>
<dbReference type="AlphaFoldDB" id="A0AAV9Y061"/>